<name>A0A316YI59_9BASI</name>
<protein>
    <submittedName>
        <fullName evidence="2">Uncharacterized protein</fullName>
    </submittedName>
</protein>
<evidence type="ECO:0000256" key="1">
    <source>
        <dbReference type="SAM" id="MobiDB-lite"/>
    </source>
</evidence>
<evidence type="ECO:0000313" key="2">
    <source>
        <dbReference type="EMBL" id="PWN87803.1"/>
    </source>
</evidence>
<feature type="region of interest" description="Disordered" evidence="1">
    <location>
        <begin position="1"/>
        <end position="21"/>
    </location>
</feature>
<dbReference type="AlphaFoldDB" id="A0A316YI59"/>
<dbReference type="InParanoid" id="A0A316YI59"/>
<dbReference type="RefSeq" id="XP_025375001.1">
    <property type="nucleotide sequence ID" value="XM_025522608.1"/>
</dbReference>
<keyword evidence="3" id="KW-1185">Reference proteome</keyword>
<proteinExistence type="predicted"/>
<gene>
    <name evidence="2" type="ORF">FA10DRAFT_269085</name>
</gene>
<evidence type="ECO:0000313" key="3">
    <source>
        <dbReference type="Proteomes" id="UP000245768"/>
    </source>
</evidence>
<organism evidence="2 3">
    <name type="scientific">Acaromyces ingoldii</name>
    <dbReference type="NCBI Taxonomy" id="215250"/>
    <lineage>
        <taxon>Eukaryota</taxon>
        <taxon>Fungi</taxon>
        <taxon>Dikarya</taxon>
        <taxon>Basidiomycota</taxon>
        <taxon>Ustilaginomycotina</taxon>
        <taxon>Exobasidiomycetes</taxon>
        <taxon>Exobasidiales</taxon>
        <taxon>Cryptobasidiaceae</taxon>
        <taxon>Acaromyces</taxon>
    </lineage>
</organism>
<feature type="region of interest" description="Disordered" evidence="1">
    <location>
        <begin position="389"/>
        <end position="410"/>
    </location>
</feature>
<dbReference type="Proteomes" id="UP000245768">
    <property type="component" value="Unassembled WGS sequence"/>
</dbReference>
<dbReference type="GeneID" id="37044524"/>
<sequence>MRSRLKLLQPGEALPLRPRGKNSPLRHLSALQYSPEAACISSHPDLQHEQLLHERQYPNRIPRSFFSRVEFANKWPALVEHDADDQGVEASGKDRREAKAVGIDQVAVNVKGKERASEEEIASWSLADDKADLLALGYNVDLDRIELRTLAMELETRTAQWNCNTTEEHSSLSSTSSASSSRGLQSSDVLFRLLSWTLDHEGPAVYVAKKGQARSSPTSTLYSRLVSWQILQLARLPASAWKKGGGLDSCNDALCAEIISDDVFDQALRLADSAGRFDLLGLLLEKATRRGAPRTCHELLQRFFHLRHDLIDSDPNRLLPLLQQSFINADQCRGLPKELCTRIRHLILNLPSSPHPTQPDHGTEAAAARAEEFSIAMLRAALHSHSPLVRRPEAVAPQSNARRNASREQRRLRSTIMRLYRLASSATPPRGTVSAEWVARAIRALSSRAVPSESLVDLEAHGIEPSIKSEGSGKDPREGTVLENTVSVAAANVAFVRRIYEREIVKRLRLGQSSRSLPIASVRLPSQEEHRGTVREIRGKEAWWTIRAMHAMLDVELKVASSLLQQYSSLAASASTSRRPRIRAETQSIIQSQLQRVTRIVRLLTQVEVELRSRSEGSEEDDDRSLREEEWAKARVDMVTTRLLLIRGEHRRAVSYLERVVSSASQPRLSTASTAMAAEQRLTRGCLRTRRMQRFTMIHLVQSLCSLLLANGPKLSVVSIAEFDRALHLINRSVFDVDIERNCWIRREAKEELALMYWRLLSQSSSAYRAQKSLSRASVTQKAAFWTTMMRLRETLIGLASSDSYGNGLFVIRTHFWDRRVDFIDKALDIAGEQQEEREEEMAILTDILCSVEKREKGDDEAAIRERAMDRLDKVAYRRAKVERKMAST</sequence>
<accession>A0A316YI59</accession>
<dbReference type="EMBL" id="KZ819639">
    <property type="protein sequence ID" value="PWN87803.1"/>
    <property type="molecule type" value="Genomic_DNA"/>
</dbReference>
<reference evidence="2 3" key="1">
    <citation type="journal article" date="2018" name="Mol. Biol. Evol.">
        <title>Broad Genomic Sampling Reveals a Smut Pathogenic Ancestry of the Fungal Clade Ustilaginomycotina.</title>
        <authorList>
            <person name="Kijpornyongpan T."/>
            <person name="Mondo S.J."/>
            <person name="Barry K."/>
            <person name="Sandor L."/>
            <person name="Lee J."/>
            <person name="Lipzen A."/>
            <person name="Pangilinan J."/>
            <person name="LaButti K."/>
            <person name="Hainaut M."/>
            <person name="Henrissat B."/>
            <person name="Grigoriev I.V."/>
            <person name="Spatafora J.W."/>
            <person name="Aime M.C."/>
        </authorList>
    </citation>
    <scope>NUCLEOTIDE SEQUENCE [LARGE SCALE GENOMIC DNA]</scope>
    <source>
        <strain evidence="2 3">MCA 4198</strain>
    </source>
</reference>